<evidence type="ECO:0000256" key="1">
    <source>
        <dbReference type="ARBA" id="ARBA00004651"/>
    </source>
</evidence>
<feature type="transmembrane region" description="Helical" evidence="10">
    <location>
        <begin position="228"/>
        <end position="249"/>
    </location>
</feature>
<gene>
    <name evidence="13" type="ORF">UFOPK3376_02559</name>
</gene>
<keyword evidence="8 10" id="KW-0472">Membrane</keyword>
<keyword evidence="4" id="KW-1003">Cell membrane</keyword>
<dbReference type="PIRSF" id="PIRSF003097">
    <property type="entry name" value="FtsX"/>
    <property type="match status" value="1"/>
</dbReference>
<evidence type="ECO:0000256" key="2">
    <source>
        <dbReference type="ARBA" id="ARBA00007379"/>
    </source>
</evidence>
<name>A0A6J7F2Y2_9ZZZZ</name>
<evidence type="ECO:0000256" key="9">
    <source>
        <dbReference type="ARBA" id="ARBA00023306"/>
    </source>
</evidence>
<dbReference type="AlphaFoldDB" id="A0A6J7F2Y2"/>
<evidence type="ECO:0000313" key="13">
    <source>
        <dbReference type="EMBL" id="CAB4888088.1"/>
    </source>
</evidence>
<dbReference type="InterPro" id="IPR004513">
    <property type="entry name" value="FtsX"/>
</dbReference>
<dbReference type="PANTHER" id="PTHR47755">
    <property type="entry name" value="CELL DIVISION PROTEIN FTSX"/>
    <property type="match status" value="1"/>
</dbReference>
<evidence type="ECO:0000256" key="5">
    <source>
        <dbReference type="ARBA" id="ARBA00022618"/>
    </source>
</evidence>
<keyword evidence="7 10" id="KW-1133">Transmembrane helix</keyword>
<comment type="similarity">
    <text evidence="2">Belongs to the ABC-4 integral membrane protein family. FtsX subfamily.</text>
</comment>
<keyword evidence="9" id="KW-0131">Cell cycle</keyword>
<dbReference type="Pfam" id="PF02687">
    <property type="entry name" value="FtsX"/>
    <property type="match status" value="1"/>
</dbReference>
<evidence type="ECO:0000256" key="8">
    <source>
        <dbReference type="ARBA" id="ARBA00023136"/>
    </source>
</evidence>
<proteinExistence type="inferred from homology"/>
<feature type="domain" description="ABC3 transporter permease C-terminal" evidence="11">
    <location>
        <begin position="179"/>
        <end position="291"/>
    </location>
</feature>
<keyword evidence="5" id="KW-0132">Cell division</keyword>
<feature type="domain" description="FtsX extracellular" evidence="12">
    <location>
        <begin position="58"/>
        <end position="155"/>
    </location>
</feature>
<feature type="transmembrane region" description="Helical" evidence="10">
    <location>
        <begin position="261"/>
        <end position="294"/>
    </location>
</feature>
<evidence type="ECO:0000256" key="10">
    <source>
        <dbReference type="SAM" id="Phobius"/>
    </source>
</evidence>
<feature type="transmembrane region" description="Helical" evidence="10">
    <location>
        <begin position="20"/>
        <end position="43"/>
    </location>
</feature>
<dbReference type="EMBL" id="CAFBLP010000087">
    <property type="protein sequence ID" value="CAB4888088.1"/>
    <property type="molecule type" value="Genomic_DNA"/>
</dbReference>
<accession>A0A6J7F2Y2</accession>
<protein>
    <recommendedName>
        <fullName evidence="3">Cell division protein FtsX</fullName>
    </recommendedName>
</protein>
<reference evidence="13" key="1">
    <citation type="submission" date="2020-05" db="EMBL/GenBank/DDBJ databases">
        <authorList>
            <person name="Chiriac C."/>
            <person name="Salcher M."/>
            <person name="Ghai R."/>
            <person name="Kavagutti S V."/>
        </authorList>
    </citation>
    <scope>NUCLEOTIDE SEQUENCE</scope>
</reference>
<dbReference type="PANTHER" id="PTHR47755:SF1">
    <property type="entry name" value="CELL DIVISION PROTEIN FTSX"/>
    <property type="match status" value="1"/>
</dbReference>
<dbReference type="InterPro" id="IPR040690">
    <property type="entry name" value="FtsX_ECD"/>
</dbReference>
<evidence type="ECO:0000259" key="11">
    <source>
        <dbReference type="Pfam" id="PF02687"/>
    </source>
</evidence>
<evidence type="ECO:0000256" key="6">
    <source>
        <dbReference type="ARBA" id="ARBA00022692"/>
    </source>
</evidence>
<feature type="transmembrane region" description="Helical" evidence="10">
    <location>
        <begin position="171"/>
        <end position="195"/>
    </location>
</feature>
<comment type="subcellular location">
    <subcellularLocation>
        <location evidence="1">Cell membrane</location>
        <topology evidence="1">Multi-pass membrane protein</topology>
    </subcellularLocation>
</comment>
<keyword evidence="6 10" id="KW-0812">Transmembrane</keyword>
<evidence type="ECO:0000256" key="3">
    <source>
        <dbReference type="ARBA" id="ARBA00021907"/>
    </source>
</evidence>
<dbReference type="InterPro" id="IPR003838">
    <property type="entry name" value="ABC3_permease_C"/>
</dbReference>
<dbReference type="GO" id="GO:0005886">
    <property type="term" value="C:plasma membrane"/>
    <property type="evidence" value="ECO:0007669"/>
    <property type="project" value="UniProtKB-SubCell"/>
</dbReference>
<dbReference type="GO" id="GO:0051301">
    <property type="term" value="P:cell division"/>
    <property type="evidence" value="ECO:0007669"/>
    <property type="project" value="UniProtKB-KW"/>
</dbReference>
<organism evidence="13">
    <name type="scientific">freshwater metagenome</name>
    <dbReference type="NCBI Taxonomy" id="449393"/>
    <lineage>
        <taxon>unclassified sequences</taxon>
        <taxon>metagenomes</taxon>
        <taxon>ecological metagenomes</taxon>
    </lineage>
</organism>
<evidence type="ECO:0000256" key="4">
    <source>
        <dbReference type="ARBA" id="ARBA00022475"/>
    </source>
</evidence>
<dbReference type="Pfam" id="PF18075">
    <property type="entry name" value="FtsX_ECD"/>
    <property type="match status" value="1"/>
</dbReference>
<evidence type="ECO:0000256" key="7">
    <source>
        <dbReference type="ARBA" id="ARBA00022989"/>
    </source>
</evidence>
<dbReference type="Gene3D" id="3.30.70.3040">
    <property type="match status" value="1"/>
</dbReference>
<sequence length="301" mass="32934">MWSRLTYTFRETGASLKRNITLTVAAILTSAVSLFLVGGTFLVQRGFDNLLSKWAGGVQMIVYVSPTATADQVANIKTALESSPTVVDVDKLVYLDYTQSLAEAKRLLAADPTTFRLLNEANLPTEFKVVPRAGQLNVLVELANGFSEVPKVQKVVLARDQVEQISKLRDFVQTVTVGLSILLLIGALILIWTTIRTAMFARRREIEVMKLVGATNWFIRIPFMLEGLIQGLVGALMSCGFLVFFNRLWTNGVVKLKGDNGFIALVVSNSFLNLVMLLVLLFGMLAGAIASGVAASRFLDV</sequence>
<evidence type="ECO:0000259" key="12">
    <source>
        <dbReference type="Pfam" id="PF18075"/>
    </source>
</evidence>